<evidence type="ECO:0000313" key="3">
    <source>
        <dbReference type="Proteomes" id="UP000263273"/>
    </source>
</evidence>
<dbReference type="RefSeq" id="WP_153014712.1">
    <property type="nucleotide sequence ID" value="NZ_DHSN01000039.1"/>
</dbReference>
<gene>
    <name evidence="2" type="ORF">DDZ44_03000</name>
</gene>
<dbReference type="InterPro" id="IPR007161">
    <property type="entry name" value="DUF364"/>
</dbReference>
<accession>A0A354YU52</accession>
<dbReference type="Pfam" id="PF04016">
    <property type="entry name" value="DUF364"/>
    <property type="match status" value="1"/>
</dbReference>
<dbReference type="EMBL" id="DNZF01000061">
    <property type="protein sequence ID" value="HBK52893.1"/>
    <property type="molecule type" value="Genomic_DNA"/>
</dbReference>
<proteinExistence type="predicted"/>
<reference evidence="2 3" key="1">
    <citation type="journal article" date="2018" name="Nat. Biotechnol.">
        <title>A standardized bacterial taxonomy based on genome phylogeny substantially revises the tree of life.</title>
        <authorList>
            <person name="Parks D.H."/>
            <person name="Chuvochina M."/>
            <person name="Waite D.W."/>
            <person name="Rinke C."/>
            <person name="Skarshewski A."/>
            <person name="Chaumeil P.A."/>
            <person name="Hugenholtz P."/>
        </authorList>
    </citation>
    <scope>NUCLEOTIDE SEQUENCE [LARGE SCALE GENOMIC DNA]</scope>
    <source>
        <strain evidence="2">UBA10948</strain>
    </source>
</reference>
<dbReference type="STRING" id="378794.GCA_001570625_02175"/>
<dbReference type="AlphaFoldDB" id="A0A354YU52"/>
<protein>
    <recommendedName>
        <fullName evidence="1">Putative heavy-metal chelation domain-containing protein</fullName>
    </recommendedName>
</protein>
<organism evidence="2 3">
    <name type="scientific">Syntrophomonas wolfei</name>
    <dbReference type="NCBI Taxonomy" id="863"/>
    <lineage>
        <taxon>Bacteria</taxon>
        <taxon>Bacillati</taxon>
        <taxon>Bacillota</taxon>
        <taxon>Clostridia</taxon>
        <taxon>Eubacteriales</taxon>
        <taxon>Syntrophomonadaceae</taxon>
        <taxon>Syntrophomonas</taxon>
    </lineage>
</organism>
<name>A0A354YU52_9FIRM</name>
<feature type="domain" description="Putative heavy-metal chelation" evidence="1">
    <location>
        <begin position="144"/>
        <end position="215"/>
    </location>
</feature>
<comment type="caution">
    <text evidence="2">The sequence shown here is derived from an EMBL/GenBank/DDBJ whole genome shotgun (WGS) entry which is preliminary data.</text>
</comment>
<evidence type="ECO:0000313" key="2">
    <source>
        <dbReference type="EMBL" id="HBK52893.1"/>
    </source>
</evidence>
<dbReference type="SUPFAM" id="SSF159713">
    <property type="entry name" value="Dhaf3308-like"/>
    <property type="match status" value="1"/>
</dbReference>
<dbReference type="Gene3D" id="3.40.50.11590">
    <property type="match status" value="1"/>
</dbReference>
<evidence type="ECO:0000259" key="1">
    <source>
        <dbReference type="Pfam" id="PF04016"/>
    </source>
</evidence>
<dbReference type="Proteomes" id="UP000263273">
    <property type="component" value="Unassembled WGS sequence"/>
</dbReference>
<sequence length="244" mass="27159">MSMQEEFYSELMKRFRKIVEDNNLLEQEIIITGRPLTAEEAIGKPKRQDFPIIKGKEKLMQAEFKGAKGQAFTDMAGNFKGTLQQVLNMLLTNNFDRAVLIASMNAVCRYLGLIDRTVHCHDEQPEQCAAELVEQIKRDFGIPRVALIGYQPAMLEKLAAFFPLRVVDLDPDNIGKIKSGVQVEGYEATDEVLEWCDVIAATGSTVVNSTITAYCKQKPVYFFGTTGAAACHLMGLHRFCALGG</sequence>